<dbReference type="EMBL" id="JAHRIP010057118">
    <property type="protein sequence ID" value="MEQ2302903.1"/>
    <property type="molecule type" value="Genomic_DNA"/>
</dbReference>
<gene>
    <name evidence="1" type="ORF">AMECASPLE_011436</name>
</gene>
<accession>A0ABV0Z9M6</accession>
<evidence type="ECO:0000313" key="2">
    <source>
        <dbReference type="Proteomes" id="UP001469553"/>
    </source>
</evidence>
<reference evidence="1 2" key="1">
    <citation type="submission" date="2021-06" db="EMBL/GenBank/DDBJ databases">
        <authorList>
            <person name="Palmer J.M."/>
        </authorList>
    </citation>
    <scope>NUCLEOTIDE SEQUENCE [LARGE SCALE GENOMIC DNA]</scope>
    <source>
        <strain evidence="1 2">AS_MEX2019</strain>
        <tissue evidence="1">Muscle</tissue>
    </source>
</reference>
<proteinExistence type="predicted"/>
<name>A0ABV0Z9M6_9TELE</name>
<protein>
    <submittedName>
        <fullName evidence="1">Uncharacterized protein</fullName>
    </submittedName>
</protein>
<dbReference type="Proteomes" id="UP001469553">
    <property type="component" value="Unassembled WGS sequence"/>
</dbReference>
<keyword evidence="2" id="KW-1185">Reference proteome</keyword>
<comment type="caution">
    <text evidence="1">The sequence shown here is derived from an EMBL/GenBank/DDBJ whole genome shotgun (WGS) entry which is preliminary data.</text>
</comment>
<evidence type="ECO:0000313" key="1">
    <source>
        <dbReference type="EMBL" id="MEQ2302903.1"/>
    </source>
</evidence>
<organism evidence="1 2">
    <name type="scientific">Ameca splendens</name>
    <dbReference type="NCBI Taxonomy" id="208324"/>
    <lineage>
        <taxon>Eukaryota</taxon>
        <taxon>Metazoa</taxon>
        <taxon>Chordata</taxon>
        <taxon>Craniata</taxon>
        <taxon>Vertebrata</taxon>
        <taxon>Euteleostomi</taxon>
        <taxon>Actinopterygii</taxon>
        <taxon>Neopterygii</taxon>
        <taxon>Teleostei</taxon>
        <taxon>Neoteleostei</taxon>
        <taxon>Acanthomorphata</taxon>
        <taxon>Ovalentaria</taxon>
        <taxon>Atherinomorphae</taxon>
        <taxon>Cyprinodontiformes</taxon>
        <taxon>Goodeidae</taxon>
        <taxon>Ameca</taxon>
    </lineage>
</organism>
<sequence>MYGSTYLSFCTRQLVSPAEEGGFRNCENRYEGGLLTTQQFVTRKTQITPKLSRLHNMGLGHGAQGVANRPHMGGLLLIADSSCTPQGNPAPLLFLILLCHCQPLLGPFYRLQ</sequence>